<dbReference type="SUPFAM" id="SSF51905">
    <property type="entry name" value="FAD/NAD(P)-binding domain"/>
    <property type="match status" value="2"/>
</dbReference>
<dbReference type="InterPro" id="IPR003953">
    <property type="entry name" value="FAD-dep_OxRdtase_2_FAD-bd"/>
</dbReference>
<dbReference type="AlphaFoldDB" id="A0A222VTS2"/>
<keyword evidence="2" id="KW-0285">Flavoprotein</keyword>
<dbReference type="PANTHER" id="PTHR43400:SF10">
    <property type="entry name" value="3-OXOSTEROID 1-DEHYDROGENASE"/>
    <property type="match status" value="1"/>
</dbReference>
<keyword evidence="7" id="KW-1185">Reference proteome</keyword>
<dbReference type="PANTHER" id="PTHR43400">
    <property type="entry name" value="FUMARATE REDUCTASE"/>
    <property type="match status" value="1"/>
</dbReference>
<proteinExistence type="predicted"/>
<evidence type="ECO:0000256" key="4">
    <source>
        <dbReference type="ARBA" id="ARBA00023002"/>
    </source>
</evidence>
<reference evidence="6 7" key="1">
    <citation type="submission" date="2016-10" db="EMBL/GenBank/DDBJ databases">
        <authorList>
            <person name="de Groot N.N."/>
        </authorList>
    </citation>
    <scope>NUCLEOTIDE SEQUENCE [LARGE SCALE GENOMIC DNA]</scope>
    <source>
        <strain evidence="6 7">CGMCC 4.5506</strain>
    </source>
</reference>
<gene>
    <name evidence="6" type="ORF">SAMN05421630_11283</name>
</gene>
<dbReference type="GO" id="GO:0008202">
    <property type="term" value="P:steroid metabolic process"/>
    <property type="evidence" value="ECO:0007669"/>
    <property type="project" value="UniProtKB-ARBA"/>
</dbReference>
<evidence type="ECO:0000259" key="5">
    <source>
        <dbReference type="Pfam" id="PF00890"/>
    </source>
</evidence>
<dbReference type="Gene3D" id="3.90.700.10">
    <property type="entry name" value="Succinate dehydrogenase/fumarate reductase flavoprotein, catalytic domain"/>
    <property type="match status" value="2"/>
</dbReference>
<evidence type="ECO:0000256" key="3">
    <source>
        <dbReference type="ARBA" id="ARBA00022827"/>
    </source>
</evidence>
<dbReference type="Proteomes" id="UP000199494">
    <property type="component" value="Unassembled WGS sequence"/>
</dbReference>
<dbReference type="OrthoDB" id="9813348at2"/>
<keyword evidence="4" id="KW-0560">Oxidoreductase</keyword>
<dbReference type="STRING" id="530584.SAMN05421630_11283"/>
<dbReference type="KEGG" id="pmad:BAY61_22045"/>
<dbReference type="SUPFAM" id="SSF56425">
    <property type="entry name" value="Succinate dehydrogenase/fumarate reductase flavoprotein, catalytic domain"/>
    <property type="match status" value="2"/>
</dbReference>
<feature type="domain" description="FAD-dependent oxidoreductase 2 FAD-binding" evidence="5">
    <location>
        <begin position="482"/>
        <end position="900"/>
    </location>
</feature>
<organism evidence="6 7">
    <name type="scientific">Prauserella marina</name>
    <dbReference type="NCBI Taxonomy" id="530584"/>
    <lineage>
        <taxon>Bacteria</taxon>
        <taxon>Bacillati</taxon>
        <taxon>Actinomycetota</taxon>
        <taxon>Actinomycetes</taxon>
        <taxon>Pseudonocardiales</taxon>
        <taxon>Pseudonocardiaceae</taxon>
        <taxon>Prauserella</taxon>
    </lineage>
</organism>
<protein>
    <submittedName>
        <fullName evidence="6">Flavocytochrome c</fullName>
    </submittedName>
</protein>
<evidence type="ECO:0000313" key="7">
    <source>
        <dbReference type="Proteomes" id="UP000199494"/>
    </source>
</evidence>
<dbReference type="Gene3D" id="3.50.50.60">
    <property type="entry name" value="FAD/NAD(P)-binding domain"/>
    <property type="match status" value="2"/>
</dbReference>
<dbReference type="Pfam" id="PF00890">
    <property type="entry name" value="FAD_binding_2"/>
    <property type="match status" value="2"/>
</dbReference>
<dbReference type="RefSeq" id="WP_091809624.1">
    <property type="nucleotide sequence ID" value="NZ_CP016353.1"/>
</dbReference>
<evidence type="ECO:0000256" key="1">
    <source>
        <dbReference type="ARBA" id="ARBA00001974"/>
    </source>
</evidence>
<dbReference type="InterPro" id="IPR027477">
    <property type="entry name" value="Succ_DH/fumarate_Rdtase_cat_sf"/>
</dbReference>
<accession>A0A222VTS2</accession>
<dbReference type="EMBL" id="FMZE01000012">
    <property type="protein sequence ID" value="SDD77253.1"/>
    <property type="molecule type" value="Genomic_DNA"/>
</dbReference>
<comment type="cofactor">
    <cofactor evidence="1">
        <name>FAD</name>
        <dbReference type="ChEBI" id="CHEBI:57692"/>
    </cofactor>
</comment>
<keyword evidence="3" id="KW-0274">FAD</keyword>
<feature type="domain" description="FAD-dependent oxidoreductase 2 FAD-binding" evidence="5">
    <location>
        <begin position="9"/>
        <end position="438"/>
    </location>
</feature>
<name>A0A222VTS2_9PSEU</name>
<dbReference type="InterPro" id="IPR050315">
    <property type="entry name" value="FAD-oxidoreductase_2"/>
</dbReference>
<dbReference type="GO" id="GO:0033765">
    <property type="term" value="F:steroid dehydrogenase activity, acting on the CH-CH group of donors"/>
    <property type="evidence" value="ECO:0007669"/>
    <property type="project" value="UniProtKB-ARBA"/>
</dbReference>
<sequence>MTHPEQVFDLIVAGSGIAGQVTATAAAEAGLRVVLLEKTGKLGGSSAMSGGFFAFSGTEEQVAEDIADSSELFLHDLLESGGHRNDRALLDAYITGQHDTYRWLKENGVRFRALEISSGQSVPRSHNTAITEVLTSLHETFTAHGGQTRLDHRGVRLVTGPSGVTGIVAATPDGERTFTGRAGVVLATGGFSRGTDLLRVFAPEQLAAIPYGGKGNTGDGLRMAWKLGAGMADMSCVAGTYGSHPDTGEDFHELLTAYYLGAIIVNTRGRRFVDESRSYKVLGREVLGQPDGLGFEIFDAKVRAKSLPGIPLSDIGLLEELGHLYTADSLGELATIAGIDPAGLADTVERYNAAVEGTSADEFDRDSLCNGVGEPSPIDTAPFYAYPAKSLLTSTYCGLTITPSGQVTDVDGEVIEGLYAIGELTGGFHGDAYITGTSLGKGAVFGLGVARHAAASLGRNAAPASTGDTAMRTVRTETRHADVVVVGSGVSGSAAARAAAKRGAKVVLLEKLGSFGGSAALSAGMFWTAASSDAYRRRIPLGNTELGDAVVTDYEDALAELRASGVRVADEPQRDIMSFGTGYSTDIGAILSSCRADVVAEGGETHTSATVTGLVSDGGTVTGVTVRDEEGRLIEYRCGAVVLTTGGFQGARDELTRHIGPNADRLLLRANPGSVGDGLRLARDAGAGGTSAMSTFYGHLVGYPLRRFEAEDYLPYSQYYSGSAILVNLRGERFADETGGDELLNQDTTFQPRARGVLIFDHHVRETEGSGEPFAGLGSLDRFDVAVRAGARHAIAPTLPELIDAVAEWGIDRDNLSATLARYREVAEAGGGAALGIPVSEGARPPSAAPFYALMVQPSITFTFGGLRTNTDGEVLDHDGLPVPGLYAAGADIGGLSNYGYAGGLAPGYITGRWAGRSAAHHASLSPAGRSTVHSRRSG</sequence>
<dbReference type="InterPro" id="IPR036188">
    <property type="entry name" value="FAD/NAD-bd_sf"/>
</dbReference>
<evidence type="ECO:0000256" key="2">
    <source>
        <dbReference type="ARBA" id="ARBA00022630"/>
    </source>
</evidence>
<evidence type="ECO:0000313" key="6">
    <source>
        <dbReference type="EMBL" id="SDD77253.1"/>
    </source>
</evidence>